<dbReference type="Pfam" id="PF02518">
    <property type="entry name" value="HATPase_c"/>
    <property type="match status" value="1"/>
</dbReference>
<keyword evidence="3" id="KW-0597">Phosphoprotein</keyword>
<dbReference type="Proteomes" id="UP000667802">
    <property type="component" value="Unassembled WGS sequence"/>
</dbReference>
<dbReference type="SUPFAM" id="SSF55874">
    <property type="entry name" value="ATPase domain of HSP90 chaperone/DNA topoisomerase II/histidine kinase"/>
    <property type="match status" value="1"/>
</dbReference>
<dbReference type="InterPro" id="IPR053159">
    <property type="entry name" value="Hybrid_Histidine_Kinase"/>
</dbReference>
<feature type="domain" description="Histidine kinase" evidence="8">
    <location>
        <begin position="1551"/>
        <end position="1810"/>
    </location>
</feature>
<keyword evidence="4 9" id="KW-0808">Transferase</keyword>
<dbReference type="CDD" id="cd14014">
    <property type="entry name" value="STKc_PknB_like"/>
    <property type="match status" value="1"/>
</dbReference>
<keyword evidence="4 9" id="KW-0418">Kinase</keyword>
<evidence type="ECO:0000256" key="1">
    <source>
        <dbReference type="ARBA" id="ARBA00000085"/>
    </source>
</evidence>
<name>A0AAP5I7Y6_9CYAN</name>
<evidence type="ECO:0000313" key="9">
    <source>
        <dbReference type="EMBL" id="MDR9896678.1"/>
    </source>
</evidence>
<dbReference type="SUPFAM" id="SSF55781">
    <property type="entry name" value="GAF domain-like"/>
    <property type="match status" value="1"/>
</dbReference>
<dbReference type="GO" id="GO:0000155">
    <property type="term" value="F:phosphorelay sensor kinase activity"/>
    <property type="evidence" value="ECO:0007669"/>
    <property type="project" value="InterPro"/>
</dbReference>
<dbReference type="PROSITE" id="PS50011">
    <property type="entry name" value="PROTEIN_KINASE_DOM"/>
    <property type="match status" value="1"/>
</dbReference>
<dbReference type="EMBL" id="JAALHA020000009">
    <property type="protein sequence ID" value="MDR9896678.1"/>
    <property type="molecule type" value="Genomic_DNA"/>
</dbReference>
<accession>A0AAP5I7Y6</accession>
<evidence type="ECO:0000256" key="4">
    <source>
        <dbReference type="ARBA" id="ARBA00022777"/>
    </source>
</evidence>
<dbReference type="SMART" id="SM00220">
    <property type="entry name" value="S_TKc"/>
    <property type="match status" value="1"/>
</dbReference>
<dbReference type="Gene3D" id="1.10.510.10">
    <property type="entry name" value="Transferase(Phosphotransferase) domain 1"/>
    <property type="match status" value="1"/>
</dbReference>
<dbReference type="SMART" id="SM00065">
    <property type="entry name" value="GAF"/>
    <property type="match status" value="1"/>
</dbReference>
<evidence type="ECO:0000256" key="3">
    <source>
        <dbReference type="ARBA" id="ARBA00022553"/>
    </source>
</evidence>
<dbReference type="SUPFAM" id="SSF52540">
    <property type="entry name" value="P-loop containing nucleoside triphosphate hydrolases"/>
    <property type="match status" value="1"/>
</dbReference>
<dbReference type="RefSeq" id="WP_208349439.1">
    <property type="nucleotide sequence ID" value="NZ_JAALHA020000009.1"/>
</dbReference>
<dbReference type="SUPFAM" id="SSF56112">
    <property type="entry name" value="Protein kinase-like (PK-like)"/>
    <property type="match status" value="1"/>
</dbReference>
<dbReference type="InterPro" id="IPR003661">
    <property type="entry name" value="HisK_dim/P_dom"/>
</dbReference>
<dbReference type="PROSITE" id="PS50109">
    <property type="entry name" value="HIS_KIN"/>
    <property type="match status" value="1"/>
</dbReference>
<dbReference type="InterPro" id="IPR003594">
    <property type="entry name" value="HATPase_dom"/>
</dbReference>
<comment type="caution">
    <text evidence="9">The sequence shown here is derived from an EMBL/GenBank/DDBJ whole genome shotgun (WGS) entry which is preliminary data.</text>
</comment>
<dbReference type="InterPro" id="IPR003018">
    <property type="entry name" value="GAF"/>
</dbReference>
<keyword evidence="6" id="KW-0175">Coiled coil</keyword>
<evidence type="ECO:0000256" key="2">
    <source>
        <dbReference type="ARBA" id="ARBA00012438"/>
    </source>
</evidence>
<sequence length="1813" mass="204660">MGSKRVSISGYQVAEQLYDGSKTVVYRAYRDKDRQTVVIKLLKNPYPSFSELLQFRNQYTIAKNLDSSVITQMYSLEPYQNGYALVMEDFGGISLSQWMEGENNRTIGENPQNMKEFLLLAIALCNTLDILIRHRIIHKDIKPANILINPKTKQVKLIDFSIASLLPRETQVLMSPNVLEGTLGYLSPEQTGRMNRGIDYRTDFYSLGVTFYELLTGELPFQSNDPMELVHSHIAKQPPQVHDINPAIAPIISSIVGKLMAKNAEDRYQSAIGLKFDLETCLAQLNKNGKIEDFEIGQRDVSDRFLIPEKLYGREAEVEILLTAFDRVANKNTELMLVAGFSGIGKTAIVNEVHKPIVAARGYFIKGKFDQFNRNIPFSAFVQAFRNLMGQLLSETDTQLEIWKAKILEALGDNGQVIVEVIPELEQIIGQQPPAPELSGMAAQNRFNLLFQKFTQVLTTKEHPLVIFLDDLQWADLASLKLMQLLMSESSTGYLLLIGAYRDNEVSAAHPLILTLEEIGKTNAIINTITLSPLSEESLNQLIADTLSCSATIAQPLTQQIYQKTKGNPFFSTQFLKALYEDGLIQFDFDTGVWQCDIAAVKALALTNDVVEFMALQLQKLPTATQNVLKLAACIGNQFNLATLAVICEQSETEAATVLWKGLQEGLILPQTEVYKFYVGRETQHNIVPEQVVTYKFLHDRVQQAAYSLIPDHQKQAVHLKIGRLLLENIPADQWEEQIFEIVNQINLGRELLTTEAEFWQLAQLNLRAGQKAKLSCAYNAAREYLIIGMEMLPNQAWTKDYSLTFALYRERAEVEYLCSEFDQAESLYPIALANAQTLLDQVTIYLIQMNQYQIQGRYAEAVEVQRTSLSLLGWEMDLEPSSLKNMLDEELQAVADYLVDRNVKDLLYLPHMQDSQKRAMMKILQAMFYAGYLIGNQTLASLTVVKMTTLSLQDGNDEFSPFGYVGYGLVAGGLGNYEIGGQFGEMAVKLSEQFDNNYIKCQTNFLFAADVHNWCRPIQESERYYDNAYRFGLESGDWVTIGYLIIQSGSDRLTSGKDLHDLYEICQAHLAFLKQVKNYDIIDLLHAGVIQPLLHLMGLATFDDEHFSETEYLEKYPNMGYYQAWFYYPKIRSAYWFDERSEWKNLIDKLEIIETYVPSHSKVPETNFYVALMHLALCDTAIESEREHHLQQAQVIEEKLQCWAKSCPENILQKLRLVQAEKARVLGQRLETMDLYDEAIAIATKHKYINNQALANELAAKYYLKIGKEKVAQPYMEEAYSCYTRWGAKAKADDLEKRYLELLAPILQVQQDRSHFNKIRFSTVDSSLVLHQTIQTSITNSSLSEALDFATVLKASQALSSEIQLEHLLCTLMKVVIENAGAKTATLVLLKDRQLFVEAIASTDDGINLISAPLESSETVPITVVNYVKRTLKTIVLHDATVQKDFIGDPYLMQKQPKSVLCAPIVHQGQFMGLLYLENSLTIGVFTNSRLEVIHLLCAQAGISLENARLYQKAQSYGQQLERSLDELKQAQLQLVQNEKMATLGNLVAGVAHEINNPIGFIQGSVTNTEQYIQDLLVHLQLYQQHYPTPVPEIREHAQDIDLEFLTADFQKLINSMKIASRRITAISDSLRTFSRADAVEKVACNIHEGIDSTLLILKYRLKASDKRPAIEVIRDYNELPLVNCFLGQLNQVFMNILANAIDAIDIASAGQTFAELEAKRYQIKISTEVSNDEQTIIVRIGDNGPGMPKSIKDRIFDHLFTTKDVGKGTGIGLAIARQIVEETHAGKLICNSVLGEGTEFVIKLPVLDNSL</sequence>
<dbReference type="InterPro" id="IPR036097">
    <property type="entry name" value="HisK_dim/P_sf"/>
</dbReference>
<proteinExistence type="predicted"/>
<dbReference type="GO" id="GO:0005524">
    <property type="term" value="F:ATP binding"/>
    <property type="evidence" value="ECO:0007669"/>
    <property type="project" value="InterPro"/>
</dbReference>
<dbReference type="CDD" id="cd00082">
    <property type="entry name" value="HisKA"/>
    <property type="match status" value="1"/>
</dbReference>
<dbReference type="Gene3D" id="3.30.450.40">
    <property type="match status" value="1"/>
</dbReference>
<dbReference type="SMART" id="SM00387">
    <property type="entry name" value="HATPase_c"/>
    <property type="match status" value="1"/>
</dbReference>
<dbReference type="PRINTS" id="PR00344">
    <property type="entry name" value="BCTRLSENSOR"/>
</dbReference>
<evidence type="ECO:0000256" key="5">
    <source>
        <dbReference type="ARBA" id="ARBA00023012"/>
    </source>
</evidence>
<dbReference type="InterPro" id="IPR005467">
    <property type="entry name" value="His_kinase_dom"/>
</dbReference>
<dbReference type="PANTHER" id="PTHR43642">
    <property type="entry name" value="HYBRID SIGNAL TRANSDUCTION HISTIDINE KINASE G"/>
    <property type="match status" value="1"/>
</dbReference>
<evidence type="ECO:0000259" key="8">
    <source>
        <dbReference type="PROSITE" id="PS50109"/>
    </source>
</evidence>
<dbReference type="EC" id="2.7.13.3" evidence="2"/>
<dbReference type="InterPro" id="IPR041664">
    <property type="entry name" value="AAA_16"/>
</dbReference>
<protein>
    <recommendedName>
        <fullName evidence="2">histidine kinase</fullName>
        <ecNumber evidence="2">2.7.13.3</ecNumber>
    </recommendedName>
</protein>
<dbReference type="InterPro" id="IPR008271">
    <property type="entry name" value="Ser/Thr_kinase_AS"/>
</dbReference>
<dbReference type="InterPro" id="IPR036890">
    <property type="entry name" value="HATPase_C_sf"/>
</dbReference>
<dbReference type="InterPro" id="IPR011009">
    <property type="entry name" value="Kinase-like_dom_sf"/>
</dbReference>
<dbReference type="Gene3D" id="1.10.287.130">
    <property type="match status" value="1"/>
</dbReference>
<dbReference type="InterPro" id="IPR000719">
    <property type="entry name" value="Prot_kinase_dom"/>
</dbReference>
<keyword evidence="10" id="KW-1185">Reference proteome</keyword>
<comment type="catalytic activity">
    <reaction evidence="1">
        <text>ATP + protein L-histidine = ADP + protein N-phospho-L-histidine.</text>
        <dbReference type="EC" id="2.7.13.3"/>
    </reaction>
</comment>
<dbReference type="Pfam" id="PF00069">
    <property type="entry name" value="Pkinase"/>
    <property type="match status" value="1"/>
</dbReference>
<gene>
    <name evidence="9" type="ORF">G7B40_019225</name>
</gene>
<dbReference type="PANTHER" id="PTHR43642:SF1">
    <property type="entry name" value="HYBRID SIGNAL TRANSDUCTION HISTIDINE KINASE G"/>
    <property type="match status" value="1"/>
</dbReference>
<dbReference type="InterPro" id="IPR029016">
    <property type="entry name" value="GAF-like_dom_sf"/>
</dbReference>
<dbReference type="Pfam" id="PF13191">
    <property type="entry name" value="AAA_16"/>
    <property type="match status" value="1"/>
</dbReference>
<dbReference type="Gene3D" id="3.40.50.300">
    <property type="entry name" value="P-loop containing nucleotide triphosphate hydrolases"/>
    <property type="match status" value="1"/>
</dbReference>
<evidence type="ECO:0000256" key="6">
    <source>
        <dbReference type="SAM" id="Coils"/>
    </source>
</evidence>
<dbReference type="PROSITE" id="PS00108">
    <property type="entry name" value="PROTEIN_KINASE_ST"/>
    <property type="match status" value="1"/>
</dbReference>
<organism evidence="9 10">
    <name type="scientific">Aetokthonos hydrillicola Thurmond2011</name>
    <dbReference type="NCBI Taxonomy" id="2712845"/>
    <lineage>
        <taxon>Bacteria</taxon>
        <taxon>Bacillati</taxon>
        <taxon>Cyanobacteriota</taxon>
        <taxon>Cyanophyceae</taxon>
        <taxon>Nostocales</taxon>
        <taxon>Hapalosiphonaceae</taxon>
        <taxon>Aetokthonos</taxon>
    </lineage>
</organism>
<dbReference type="InterPro" id="IPR004358">
    <property type="entry name" value="Sig_transdc_His_kin-like_C"/>
</dbReference>
<evidence type="ECO:0000259" key="7">
    <source>
        <dbReference type="PROSITE" id="PS50011"/>
    </source>
</evidence>
<dbReference type="Gene3D" id="3.30.565.10">
    <property type="entry name" value="Histidine kinase-like ATPase, C-terminal domain"/>
    <property type="match status" value="1"/>
</dbReference>
<dbReference type="SUPFAM" id="SSF47384">
    <property type="entry name" value="Homodimeric domain of signal transducing histidine kinase"/>
    <property type="match status" value="1"/>
</dbReference>
<dbReference type="Pfam" id="PF01590">
    <property type="entry name" value="GAF"/>
    <property type="match status" value="1"/>
</dbReference>
<evidence type="ECO:0000313" key="10">
    <source>
        <dbReference type="Proteomes" id="UP000667802"/>
    </source>
</evidence>
<feature type="domain" description="Protein kinase" evidence="7">
    <location>
        <begin position="11"/>
        <end position="282"/>
    </location>
</feature>
<feature type="coiled-coil region" evidence="6">
    <location>
        <begin position="1512"/>
        <end position="1542"/>
    </location>
</feature>
<reference evidence="10" key="1">
    <citation type="journal article" date="2021" name="Science">
        <title>Hunting the eagle killer: A cyanobacterial neurotoxin causes vacuolar myelinopathy.</title>
        <authorList>
            <person name="Breinlinger S."/>
            <person name="Phillips T.J."/>
            <person name="Haram B.N."/>
            <person name="Mares J."/>
            <person name="Martinez Yerena J.A."/>
            <person name="Hrouzek P."/>
            <person name="Sobotka R."/>
            <person name="Henderson W.M."/>
            <person name="Schmieder P."/>
            <person name="Williams S.M."/>
            <person name="Lauderdale J.D."/>
            <person name="Wilde H.D."/>
            <person name="Gerrin W."/>
            <person name="Kust A."/>
            <person name="Washington J.W."/>
            <person name="Wagner C."/>
            <person name="Geier B."/>
            <person name="Liebeke M."/>
            <person name="Enke H."/>
            <person name="Niedermeyer T.H.J."/>
            <person name="Wilde S.B."/>
        </authorList>
    </citation>
    <scope>NUCLEOTIDE SEQUENCE [LARGE SCALE GENOMIC DNA]</scope>
    <source>
        <strain evidence="10">Thurmond2011</strain>
    </source>
</reference>
<dbReference type="InterPro" id="IPR027417">
    <property type="entry name" value="P-loop_NTPase"/>
</dbReference>
<keyword evidence="5" id="KW-0902">Two-component regulatory system</keyword>